<evidence type="ECO:0000256" key="1">
    <source>
        <dbReference type="SAM" id="Phobius"/>
    </source>
</evidence>
<protein>
    <submittedName>
        <fullName evidence="2">Uncharacterized protein</fullName>
    </submittedName>
</protein>
<feature type="transmembrane region" description="Helical" evidence="1">
    <location>
        <begin position="20"/>
        <end position="39"/>
    </location>
</feature>
<gene>
    <name evidence="2" type="ORF">BFW38_00810</name>
</gene>
<dbReference type="EMBL" id="MDTQ01000001">
    <property type="protein sequence ID" value="ODC02296.1"/>
    <property type="molecule type" value="Genomic_DNA"/>
</dbReference>
<dbReference type="STRING" id="197479.BFW38_00810"/>
<organism evidence="2 3">
    <name type="scientific">Terasakiispira papahanaumokuakeensis</name>
    <dbReference type="NCBI Taxonomy" id="197479"/>
    <lineage>
        <taxon>Bacteria</taxon>
        <taxon>Pseudomonadati</taxon>
        <taxon>Pseudomonadota</taxon>
        <taxon>Gammaproteobacteria</taxon>
        <taxon>Oceanospirillales</taxon>
        <taxon>Terasakiispira</taxon>
    </lineage>
</organism>
<keyword evidence="3" id="KW-1185">Reference proteome</keyword>
<sequence length="59" mass="6458">MTEDSFLYHAQSVQLGLPEGAFQVAMLPGLALMSLCALYQSLHHLTHDEATILTDEEGI</sequence>
<reference evidence="2 3" key="1">
    <citation type="submission" date="2016-08" db="EMBL/GenBank/DDBJ databases">
        <authorList>
            <person name="Seilhamer J.J."/>
        </authorList>
    </citation>
    <scope>NUCLEOTIDE SEQUENCE [LARGE SCALE GENOMIC DNA]</scope>
    <source>
        <strain evidence="2 3">PH27A</strain>
    </source>
</reference>
<keyword evidence="1" id="KW-0472">Membrane</keyword>
<proteinExistence type="predicted"/>
<keyword evidence="1" id="KW-0812">Transmembrane</keyword>
<accession>A0A1E2V607</accession>
<comment type="caution">
    <text evidence="2">The sequence shown here is derived from an EMBL/GenBank/DDBJ whole genome shotgun (WGS) entry which is preliminary data.</text>
</comment>
<dbReference type="RefSeq" id="WP_068996680.1">
    <property type="nucleotide sequence ID" value="NZ_MDTQ01000001.1"/>
</dbReference>
<dbReference type="Proteomes" id="UP000094291">
    <property type="component" value="Unassembled WGS sequence"/>
</dbReference>
<name>A0A1E2V607_9GAMM</name>
<evidence type="ECO:0000313" key="3">
    <source>
        <dbReference type="Proteomes" id="UP000094291"/>
    </source>
</evidence>
<keyword evidence="1" id="KW-1133">Transmembrane helix</keyword>
<evidence type="ECO:0000313" key="2">
    <source>
        <dbReference type="EMBL" id="ODC02296.1"/>
    </source>
</evidence>
<dbReference type="AlphaFoldDB" id="A0A1E2V607"/>